<evidence type="ECO:0000313" key="2">
    <source>
        <dbReference type="Proteomes" id="UP001289374"/>
    </source>
</evidence>
<comment type="caution">
    <text evidence="1">The sequence shown here is derived from an EMBL/GenBank/DDBJ whole genome shotgun (WGS) entry which is preliminary data.</text>
</comment>
<proteinExistence type="predicted"/>
<evidence type="ECO:0000313" key="1">
    <source>
        <dbReference type="EMBL" id="KAK4381701.1"/>
    </source>
</evidence>
<dbReference type="PANTHER" id="PTHR48445">
    <property type="entry name" value="OS02G0782100 PROTEIN"/>
    <property type="match status" value="1"/>
</dbReference>
<keyword evidence="2" id="KW-1185">Reference proteome</keyword>
<reference evidence="1" key="2">
    <citation type="journal article" date="2024" name="Plant">
        <title>Genomic evolution and insights into agronomic trait innovations of Sesamum species.</title>
        <authorList>
            <person name="Miao H."/>
            <person name="Wang L."/>
            <person name="Qu L."/>
            <person name="Liu H."/>
            <person name="Sun Y."/>
            <person name="Le M."/>
            <person name="Wang Q."/>
            <person name="Wei S."/>
            <person name="Zheng Y."/>
            <person name="Lin W."/>
            <person name="Duan Y."/>
            <person name="Cao H."/>
            <person name="Xiong S."/>
            <person name="Wang X."/>
            <person name="Wei L."/>
            <person name="Li C."/>
            <person name="Ma Q."/>
            <person name="Ju M."/>
            <person name="Zhao R."/>
            <person name="Li G."/>
            <person name="Mu C."/>
            <person name="Tian Q."/>
            <person name="Mei H."/>
            <person name="Zhang T."/>
            <person name="Gao T."/>
            <person name="Zhang H."/>
        </authorList>
    </citation>
    <scope>NUCLEOTIDE SEQUENCE</scope>
    <source>
        <strain evidence="1">K16</strain>
    </source>
</reference>
<dbReference type="AlphaFoldDB" id="A0AAE1VYA5"/>
<name>A0AAE1VYA5_9LAMI</name>
<reference evidence="1" key="1">
    <citation type="submission" date="2020-06" db="EMBL/GenBank/DDBJ databases">
        <authorList>
            <person name="Li T."/>
            <person name="Hu X."/>
            <person name="Zhang T."/>
            <person name="Song X."/>
            <person name="Zhang H."/>
            <person name="Dai N."/>
            <person name="Sheng W."/>
            <person name="Hou X."/>
            <person name="Wei L."/>
        </authorList>
    </citation>
    <scope>NUCLEOTIDE SEQUENCE</scope>
    <source>
        <strain evidence="1">K16</strain>
        <tissue evidence="1">Leaf</tissue>
    </source>
</reference>
<sequence length="154" mass="17336">MRCRHCRFATAAVAATDFAALSSTLMTLFQENWKRCPVDDRGAAVMSFFAKRHRLNCLYFLIIHVSKEGSLQRRHDITASFLTKIILALKEANKKTRNRTYDILVQIGHACGDEEKGDEKEKLHQFFNMVAGGLVGETPHMVGPDVVPRPAIGY</sequence>
<dbReference type="PANTHER" id="PTHR48445:SF1">
    <property type="entry name" value="OS02G0782100 PROTEIN"/>
    <property type="match status" value="1"/>
</dbReference>
<gene>
    <name evidence="1" type="ORF">Sango_2943800</name>
</gene>
<protein>
    <submittedName>
        <fullName evidence="1">Uncharacterized protein</fullName>
    </submittedName>
</protein>
<organism evidence="1 2">
    <name type="scientific">Sesamum angolense</name>
    <dbReference type="NCBI Taxonomy" id="2727404"/>
    <lineage>
        <taxon>Eukaryota</taxon>
        <taxon>Viridiplantae</taxon>
        <taxon>Streptophyta</taxon>
        <taxon>Embryophyta</taxon>
        <taxon>Tracheophyta</taxon>
        <taxon>Spermatophyta</taxon>
        <taxon>Magnoliopsida</taxon>
        <taxon>eudicotyledons</taxon>
        <taxon>Gunneridae</taxon>
        <taxon>Pentapetalae</taxon>
        <taxon>asterids</taxon>
        <taxon>lamiids</taxon>
        <taxon>Lamiales</taxon>
        <taxon>Pedaliaceae</taxon>
        <taxon>Sesamum</taxon>
    </lineage>
</organism>
<accession>A0AAE1VYA5</accession>
<dbReference type="Proteomes" id="UP001289374">
    <property type="component" value="Unassembled WGS sequence"/>
</dbReference>
<dbReference type="EMBL" id="JACGWL010000827">
    <property type="protein sequence ID" value="KAK4381701.1"/>
    <property type="molecule type" value="Genomic_DNA"/>
</dbReference>